<dbReference type="Pfam" id="PF13469">
    <property type="entry name" value="Sulfotransfer_3"/>
    <property type="match status" value="1"/>
</dbReference>
<dbReference type="HOGENOM" id="CLU_857077_0_0_0"/>
<organism evidence="3 4">
    <name type="scientific">Caldithrix abyssi DSM 13497</name>
    <dbReference type="NCBI Taxonomy" id="880073"/>
    <lineage>
        <taxon>Bacteria</taxon>
        <taxon>Pseudomonadati</taxon>
        <taxon>Calditrichota</taxon>
        <taxon>Calditrichia</taxon>
        <taxon>Calditrichales</taxon>
        <taxon>Calditrichaceae</taxon>
        <taxon>Caldithrix</taxon>
    </lineage>
</organism>
<protein>
    <submittedName>
        <fullName evidence="2 3">Sulfotransferase</fullName>
    </submittedName>
</protein>
<keyword evidence="4" id="KW-1185">Reference proteome</keyword>
<dbReference type="STRING" id="880073.Cabys_1635"/>
<reference evidence="3 4" key="1">
    <citation type="submission" date="2011-09" db="EMBL/GenBank/DDBJ databases">
        <title>The permanent draft genome of Caldithrix abyssi DSM 13497.</title>
        <authorList>
            <consortium name="US DOE Joint Genome Institute (JGI-PGF)"/>
            <person name="Lucas S."/>
            <person name="Han J."/>
            <person name="Lapidus A."/>
            <person name="Bruce D."/>
            <person name="Goodwin L."/>
            <person name="Pitluck S."/>
            <person name="Peters L."/>
            <person name="Kyrpides N."/>
            <person name="Mavromatis K."/>
            <person name="Ivanova N."/>
            <person name="Mikhailova N."/>
            <person name="Chertkov O."/>
            <person name="Detter J.C."/>
            <person name="Tapia R."/>
            <person name="Han C."/>
            <person name="Land M."/>
            <person name="Hauser L."/>
            <person name="Markowitz V."/>
            <person name="Cheng J.-F."/>
            <person name="Hugenholtz P."/>
            <person name="Woyke T."/>
            <person name="Wu D."/>
            <person name="Spring S."/>
            <person name="Brambilla E."/>
            <person name="Klenk H.-P."/>
            <person name="Eisen J.A."/>
        </authorList>
    </citation>
    <scope>NUCLEOTIDE SEQUENCE [LARGE SCALE GENOMIC DNA]</scope>
    <source>
        <strain evidence="3 4">DSM 13497</strain>
    </source>
</reference>
<accession>H1XRB4</accession>
<dbReference type="AlphaFoldDB" id="H1XRB4"/>
<dbReference type="InterPro" id="IPR026634">
    <property type="entry name" value="TPST-like"/>
</dbReference>
<dbReference type="PaxDb" id="880073-Calab_2788"/>
<dbReference type="OrthoDB" id="9815894at2"/>
<dbReference type="Gene3D" id="3.40.50.300">
    <property type="entry name" value="P-loop containing nucleotide triphosphate hydrolases"/>
    <property type="match status" value="1"/>
</dbReference>
<reference evidence="2 5" key="2">
    <citation type="submission" date="2016-11" db="EMBL/GenBank/DDBJ databases">
        <title>Genomic analysis of Caldithrix abyssi and proposal of a novel bacterial phylum Caldithrichaeota.</title>
        <authorList>
            <person name="Kublanov I."/>
            <person name="Sigalova O."/>
            <person name="Gavrilov S."/>
            <person name="Lebedinsky A."/>
            <person name="Ivanova N."/>
            <person name="Daum C."/>
            <person name="Reddy T."/>
            <person name="Klenk H.P."/>
            <person name="Goker M."/>
            <person name="Reva O."/>
            <person name="Miroshnichenko M."/>
            <person name="Kyprides N."/>
            <person name="Woyke T."/>
            <person name="Gelfand M."/>
        </authorList>
    </citation>
    <scope>NUCLEOTIDE SEQUENCE [LARGE SCALE GENOMIC DNA]</scope>
    <source>
        <strain evidence="2 5">LF13</strain>
    </source>
</reference>
<evidence type="ECO:0000313" key="3">
    <source>
        <dbReference type="EMBL" id="EHO42395.1"/>
    </source>
</evidence>
<dbReference type="InterPro" id="IPR027417">
    <property type="entry name" value="P-loop_NTPase"/>
</dbReference>
<keyword evidence="1 3" id="KW-0808">Transferase</keyword>
<evidence type="ECO:0000313" key="2">
    <source>
        <dbReference type="EMBL" id="APF18384.1"/>
    </source>
</evidence>
<dbReference type="EMBL" id="CM001402">
    <property type="protein sequence ID" value="EHO42395.1"/>
    <property type="molecule type" value="Genomic_DNA"/>
</dbReference>
<dbReference type="PANTHER" id="PTHR12788:SF10">
    <property type="entry name" value="PROTEIN-TYROSINE SULFOTRANSFERASE"/>
    <property type="match status" value="1"/>
</dbReference>
<evidence type="ECO:0000256" key="1">
    <source>
        <dbReference type="ARBA" id="ARBA00022679"/>
    </source>
</evidence>
<evidence type="ECO:0000313" key="5">
    <source>
        <dbReference type="Proteomes" id="UP000183868"/>
    </source>
</evidence>
<gene>
    <name evidence="2" type="ORF">Cabys_1635</name>
    <name evidence="3" type="ORF">Calab_2788</name>
</gene>
<dbReference type="SUPFAM" id="SSF52540">
    <property type="entry name" value="P-loop containing nucleoside triphosphate hydrolases"/>
    <property type="match status" value="1"/>
</dbReference>
<dbReference type="Proteomes" id="UP000183868">
    <property type="component" value="Chromosome"/>
</dbReference>
<dbReference type="KEGG" id="caby:Cabys_1635"/>
<name>H1XRB4_CALAY</name>
<dbReference type="GO" id="GO:0008476">
    <property type="term" value="F:protein-tyrosine sulfotransferase activity"/>
    <property type="evidence" value="ECO:0007669"/>
    <property type="project" value="InterPro"/>
</dbReference>
<sequence>MKNYRFISISGTGRSGTNITKDILSKHPDVGTLPFEHRFTIDPKGLVDTFNTLRFTWSPYVVDYKINELENFLKLIGKRKFWRFQLGQLIKWLNRHGLNITPPAYYAWELSKWFPDYFEMVEKLIQQLIDFKYRATWPGAAPFNKNNQMRFVSYEKNLANIFGRFIQNLYQSFLKAHNKTHFVEDNTWSILFAPELFTMLPEIKFIHVLRDPRDVVVSFLNQKWTPNDLDQCIDYYISIISKIIENKKKIPAENILEISLEQLVEKPQRTMRQVCKFCGLDYTDDLLKIDLSRSNKGRWKLELNVNEQQRLNHKLKNYIDLFGY</sequence>
<dbReference type="InParanoid" id="H1XRB4"/>
<dbReference type="Proteomes" id="UP000004671">
    <property type="component" value="Chromosome"/>
</dbReference>
<evidence type="ECO:0000313" key="4">
    <source>
        <dbReference type="Proteomes" id="UP000004671"/>
    </source>
</evidence>
<dbReference type="PANTHER" id="PTHR12788">
    <property type="entry name" value="PROTEIN-TYROSINE SULFOTRANSFERASE 2"/>
    <property type="match status" value="1"/>
</dbReference>
<proteinExistence type="predicted"/>
<dbReference type="EMBL" id="CP018099">
    <property type="protein sequence ID" value="APF18384.1"/>
    <property type="molecule type" value="Genomic_DNA"/>
</dbReference>
<dbReference type="RefSeq" id="WP_006929719.1">
    <property type="nucleotide sequence ID" value="NZ_CM001402.1"/>
</dbReference>